<evidence type="ECO:0000256" key="11">
    <source>
        <dbReference type="ARBA" id="ARBA00023237"/>
    </source>
</evidence>
<keyword evidence="18" id="KW-1185">Reference proteome</keyword>
<dbReference type="Pfam" id="PF00593">
    <property type="entry name" value="TonB_dep_Rec_b-barrel"/>
    <property type="match status" value="1"/>
</dbReference>
<evidence type="ECO:0000313" key="18">
    <source>
        <dbReference type="Proteomes" id="UP000587070"/>
    </source>
</evidence>
<comment type="similarity">
    <text evidence="12 13">Belongs to the TonB-dependent receptor family.</text>
</comment>
<feature type="domain" description="TonB-dependent receptor plug" evidence="16">
    <location>
        <begin position="54"/>
        <end position="160"/>
    </location>
</feature>
<keyword evidence="5 12" id="KW-0812">Transmembrane</keyword>
<evidence type="ECO:0000256" key="9">
    <source>
        <dbReference type="ARBA" id="ARBA00023077"/>
    </source>
</evidence>
<evidence type="ECO:0000259" key="15">
    <source>
        <dbReference type="Pfam" id="PF00593"/>
    </source>
</evidence>
<keyword evidence="7" id="KW-0408">Iron</keyword>
<dbReference type="Pfam" id="PF07715">
    <property type="entry name" value="Plug"/>
    <property type="match status" value="1"/>
</dbReference>
<feature type="domain" description="TonB-dependent receptor-like beta-barrel" evidence="15">
    <location>
        <begin position="257"/>
        <end position="709"/>
    </location>
</feature>
<dbReference type="Gene3D" id="2.40.170.20">
    <property type="entry name" value="TonB-dependent receptor, beta-barrel domain"/>
    <property type="match status" value="1"/>
</dbReference>
<feature type="signal peptide" evidence="14">
    <location>
        <begin position="1"/>
        <end position="29"/>
    </location>
</feature>
<keyword evidence="8" id="KW-0406">Ion transport</keyword>
<keyword evidence="2 12" id="KW-0813">Transport</keyword>
<evidence type="ECO:0000256" key="13">
    <source>
        <dbReference type="RuleBase" id="RU003357"/>
    </source>
</evidence>
<dbReference type="SUPFAM" id="SSF56935">
    <property type="entry name" value="Porins"/>
    <property type="match status" value="1"/>
</dbReference>
<organism evidence="17 18">
    <name type="scientific">Rhodocyclus tenuis</name>
    <name type="common">Rhodospirillum tenue</name>
    <dbReference type="NCBI Taxonomy" id="1066"/>
    <lineage>
        <taxon>Bacteria</taxon>
        <taxon>Pseudomonadati</taxon>
        <taxon>Pseudomonadota</taxon>
        <taxon>Betaproteobacteria</taxon>
        <taxon>Rhodocyclales</taxon>
        <taxon>Rhodocyclaceae</taxon>
        <taxon>Rhodocyclus</taxon>
    </lineage>
</organism>
<dbReference type="InterPro" id="IPR036942">
    <property type="entry name" value="Beta-barrel_TonB_sf"/>
</dbReference>
<dbReference type="InterPro" id="IPR000531">
    <property type="entry name" value="Beta-barrel_TonB"/>
</dbReference>
<evidence type="ECO:0000256" key="6">
    <source>
        <dbReference type="ARBA" id="ARBA00022729"/>
    </source>
</evidence>
<evidence type="ECO:0000256" key="14">
    <source>
        <dbReference type="SAM" id="SignalP"/>
    </source>
</evidence>
<proteinExistence type="inferred from homology"/>
<dbReference type="GO" id="GO:0015344">
    <property type="term" value="F:siderophore uptake transmembrane transporter activity"/>
    <property type="evidence" value="ECO:0007669"/>
    <property type="project" value="TreeGrafter"/>
</dbReference>
<dbReference type="Proteomes" id="UP000587070">
    <property type="component" value="Unassembled WGS sequence"/>
</dbReference>
<evidence type="ECO:0000256" key="8">
    <source>
        <dbReference type="ARBA" id="ARBA00023065"/>
    </source>
</evidence>
<evidence type="ECO:0000256" key="5">
    <source>
        <dbReference type="ARBA" id="ARBA00022692"/>
    </source>
</evidence>
<accession>A0A840G9X9</accession>
<keyword evidence="9 13" id="KW-0798">TonB box</keyword>
<evidence type="ECO:0000256" key="4">
    <source>
        <dbReference type="ARBA" id="ARBA00022496"/>
    </source>
</evidence>
<sequence>MNKAPRRAAFRRRLIATLVASLCGAIAHAEDTLLGTVEVSADAEKVSAAGMQPDRSSPSTAYVVDQEAMRLYDTPGGTNPYTALAEIPGVKVSTVDAYGLNNTQGGQKGLRVRGEVSTHGVAGTFEGLPLGGPGPGPGYLFLFDKENIESIRFAQGAISADQTALFTSFGAIDTRLLWPREEARRQISSSIGSEGFHRNFVRLDSGRLASGTALFFSASDTKANKWRGYGDAPANRANYEFALDQRVGDLRVKLALAQNDQSQNNYKALTYAQATDLNRFRNYDYVNNPANSDHYNYNRQDFRNQVALAEIEYAFSPQTTLTFKPYYAKEEGYYLYASVPASQPNNTTQVQKWLFDHTTYGLSSELRTVLADTDLKFGYSWTSTEPPGPPTTRKQYRIVNGNLVFQQWSLLSKVVDRHEFENFYATAKHSFGDLTLRGGLRYAVETLPGINAYNTNGIGDVSADEAISSATLNATRSVKSRSFGNWLPEVGVSYDLRPGVEVHASLGRNIGAPSFDAFNQAPAGGITTSQQYWDRIEPELSTNLDIGARLRFDKVYIDPTIYFSRTRNKAVSVFSSTTNTVYGQNVGKTQGSGFQLAAGWSATNTLQLFTALSYSLSSFTEDVRTTGGAILPVEGKQLPDVPKWMGNVGAAWRQNGFTVAPIVQYVGPRWATTDYTQRVPGYFTADLTLGYGEKSHWGKWDVSLAILNVFDRKYIGQISTSEVNTSATGAIYYPGAPRTAVASVSLTF</sequence>
<keyword evidence="11 12" id="KW-0998">Cell outer membrane</keyword>
<gene>
    <name evidence="17" type="ORF">GGD90_003075</name>
</gene>
<comment type="caution">
    <text evidence="17">The sequence shown here is derived from an EMBL/GenBank/DDBJ whole genome shotgun (WGS) entry which is preliminary data.</text>
</comment>
<evidence type="ECO:0000256" key="12">
    <source>
        <dbReference type="PROSITE-ProRule" id="PRU01360"/>
    </source>
</evidence>
<feature type="chain" id="PRO_5032382762" evidence="14">
    <location>
        <begin position="30"/>
        <end position="748"/>
    </location>
</feature>
<comment type="subcellular location">
    <subcellularLocation>
        <location evidence="1 12">Cell outer membrane</location>
        <topology evidence="1 12">Multi-pass membrane protein</topology>
    </subcellularLocation>
</comment>
<keyword evidence="17" id="KW-0675">Receptor</keyword>
<dbReference type="GO" id="GO:0009279">
    <property type="term" value="C:cell outer membrane"/>
    <property type="evidence" value="ECO:0007669"/>
    <property type="project" value="UniProtKB-SubCell"/>
</dbReference>
<keyword evidence="6 14" id="KW-0732">Signal</keyword>
<dbReference type="InterPro" id="IPR012910">
    <property type="entry name" value="Plug_dom"/>
</dbReference>
<evidence type="ECO:0000256" key="3">
    <source>
        <dbReference type="ARBA" id="ARBA00022452"/>
    </source>
</evidence>
<keyword evidence="3 12" id="KW-1134">Transmembrane beta strand</keyword>
<dbReference type="InterPro" id="IPR039426">
    <property type="entry name" value="TonB-dep_rcpt-like"/>
</dbReference>
<evidence type="ECO:0000313" key="17">
    <source>
        <dbReference type="EMBL" id="MBB4248675.1"/>
    </source>
</evidence>
<evidence type="ECO:0000256" key="1">
    <source>
        <dbReference type="ARBA" id="ARBA00004571"/>
    </source>
</evidence>
<dbReference type="AlphaFoldDB" id="A0A840G9X9"/>
<evidence type="ECO:0000256" key="10">
    <source>
        <dbReference type="ARBA" id="ARBA00023136"/>
    </source>
</evidence>
<dbReference type="RefSeq" id="WP_184415231.1">
    <property type="nucleotide sequence ID" value="NZ_JACIGE010000013.1"/>
</dbReference>
<evidence type="ECO:0000256" key="7">
    <source>
        <dbReference type="ARBA" id="ARBA00023004"/>
    </source>
</evidence>
<evidence type="ECO:0000256" key="2">
    <source>
        <dbReference type="ARBA" id="ARBA00022448"/>
    </source>
</evidence>
<keyword evidence="10 12" id="KW-0472">Membrane</keyword>
<name>A0A840G9X9_RHOTE</name>
<reference evidence="17 18" key="1">
    <citation type="submission" date="2020-08" db="EMBL/GenBank/DDBJ databases">
        <title>Genome sequencing of Purple Non-Sulfur Bacteria from various extreme environments.</title>
        <authorList>
            <person name="Mayer M."/>
        </authorList>
    </citation>
    <scope>NUCLEOTIDE SEQUENCE [LARGE SCALE GENOMIC DNA]</scope>
    <source>
        <strain evidence="17 18">2761</strain>
    </source>
</reference>
<dbReference type="PROSITE" id="PS52016">
    <property type="entry name" value="TONB_DEPENDENT_REC_3"/>
    <property type="match status" value="1"/>
</dbReference>
<protein>
    <submittedName>
        <fullName evidence="17">Iron complex outermembrane receptor protein</fullName>
    </submittedName>
</protein>
<dbReference type="PANTHER" id="PTHR32552">
    <property type="entry name" value="FERRICHROME IRON RECEPTOR-RELATED"/>
    <property type="match status" value="1"/>
</dbReference>
<dbReference type="EMBL" id="JACIGE010000013">
    <property type="protein sequence ID" value="MBB4248675.1"/>
    <property type="molecule type" value="Genomic_DNA"/>
</dbReference>
<evidence type="ECO:0000259" key="16">
    <source>
        <dbReference type="Pfam" id="PF07715"/>
    </source>
</evidence>
<dbReference type="PANTHER" id="PTHR32552:SF89">
    <property type="entry name" value="CATECHOLATE SIDEROPHORE RECEPTOR FIU"/>
    <property type="match status" value="1"/>
</dbReference>
<keyword evidence="4" id="KW-0410">Iron transport</keyword>